<dbReference type="InterPro" id="IPR051198">
    <property type="entry name" value="BchE-like"/>
</dbReference>
<proteinExistence type="predicted"/>
<dbReference type="Gene3D" id="3.40.50.280">
    <property type="entry name" value="Cobalamin-binding domain"/>
    <property type="match status" value="1"/>
</dbReference>
<evidence type="ECO:0000256" key="2">
    <source>
        <dbReference type="ARBA" id="ARBA00022691"/>
    </source>
</evidence>
<keyword evidence="3" id="KW-0479">Metal-binding</keyword>
<dbReference type="SMART" id="SM00729">
    <property type="entry name" value="Elp3"/>
    <property type="match status" value="1"/>
</dbReference>
<gene>
    <name evidence="8" type="ORF">FHS28_004151</name>
</gene>
<keyword evidence="9" id="KW-1185">Reference proteome</keyword>
<dbReference type="InterPro" id="IPR006638">
    <property type="entry name" value="Elp3/MiaA/NifB-like_rSAM"/>
</dbReference>
<dbReference type="PANTHER" id="PTHR43409:SF7">
    <property type="entry name" value="BLL1977 PROTEIN"/>
    <property type="match status" value="1"/>
</dbReference>
<evidence type="ECO:0000256" key="5">
    <source>
        <dbReference type="ARBA" id="ARBA00023014"/>
    </source>
</evidence>
<dbReference type="PANTHER" id="PTHR43409">
    <property type="entry name" value="ANAEROBIC MAGNESIUM-PROTOPORPHYRIN IX MONOMETHYL ESTER CYCLASE-RELATED"/>
    <property type="match status" value="1"/>
</dbReference>
<dbReference type="InterPro" id="IPR023404">
    <property type="entry name" value="rSAM_horseshoe"/>
</dbReference>
<evidence type="ECO:0000256" key="4">
    <source>
        <dbReference type="ARBA" id="ARBA00023004"/>
    </source>
</evidence>
<comment type="cofactor">
    <cofactor evidence="1">
        <name>[4Fe-4S] cluster</name>
        <dbReference type="ChEBI" id="CHEBI:49883"/>
    </cofactor>
</comment>
<evidence type="ECO:0000259" key="6">
    <source>
        <dbReference type="PROSITE" id="PS51332"/>
    </source>
</evidence>
<dbReference type="PROSITE" id="PS51332">
    <property type="entry name" value="B12_BINDING"/>
    <property type="match status" value="1"/>
</dbReference>
<dbReference type="InterPro" id="IPR007197">
    <property type="entry name" value="rSAM"/>
</dbReference>
<keyword evidence="2" id="KW-0949">S-adenosyl-L-methionine</keyword>
<name>A0ABR6GXA3_9BURK</name>
<dbReference type="Gene3D" id="3.80.30.20">
    <property type="entry name" value="tm_1862 like domain"/>
    <property type="match status" value="1"/>
</dbReference>
<comment type="caution">
    <text evidence="8">The sequence shown here is derived from an EMBL/GenBank/DDBJ whole genome shotgun (WGS) entry which is preliminary data.</text>
</comment>
<dbReference type="EMBL" id="JACHXO010000008">
    <property type="protein sequence ID" value="MBB3196729.1"/>
    <property type="molecule type" value="Genomic_DNA"/>
</dbReference>
<feature type="domain" description="B12-binding" evidence="6">
    <location>
        <begin position="148"/>
        <end position="300"/>
    </location>
</feature>
<evidence type="ECO:0000256" key="3">
    <source>
        <dbReference type="ARBA" id="ARBA00022723"/>
    </source>
</evidence>
<sequence length="696" mass="76129">MSVSSLRVLSLIPPMTQLNTPYPSTAYLTGFLRSRGVTATQRDLALALVLRLFSREGLQQVLAAVQAIPAQDRGPASTHFAGNFDRYFSTISATIAFLQGRDTTLAHRINTRGFLPEGARFQSLDVYVSEEGEDPLAWAFGALGLQDRARHLATLYLNDLADVLRESVDARFEFVRYAEQLATSQPTFDPLHDALSAPPNLVDQLLEQLTLEALDAEQPDVVLLSVPFPGAVYAALRIGQTIKRVRPHVPVVLGGGFVNTELRELTETRLFDYVDYVTLDAGERPLLALLEHLAGKRGRQRLVRTFVRQSKDDAPLGAIPHATADGGDVPTVADAPADASTGNEQDVVTKASNGVGGVGGVGGDTGNGTSSANAFVRYINFAEPDVPFEDVGTPTWDGLPLGSYLSLLDMLNPMNRLWSDGRWNKLTVAHGCYWKKCSFCDITLDYISRYEAASAKTLVDRIEAIVKETGQTGFHFVDEAAPPKVLRALAQELIDRGVSISWWGNVRFEKTFTPELCQLLADSGCIAISGGLEVASDRLLKLMQKGVSVEQVARVTRAFTESGILVHAYLMYGFPTQTVQDTVDALEYVRQLFENGCIQSGFFHRFACTVHSPVGKNPEAFGVELLPLPPAPFAKNDVGFVDPTGTDHDAMGDALKKALYNFMHGIGLEQDVRRWFSVRVSKPKVPRDFIERALNG</sequence>
<dbReference type="Pfam" id="PF02310">
    <property type="entry name" value="B12-binding"/>
    <property type="match status" value="1"/>
</dbReference>
<dbReference type="SUPFAM" id="SSF102114">
    <property type="entry name" value="Radical SAM enzymes"/>
    <property type="match status" value="1"/>
</dbReference>
<organism evidence="8 9">
    <name type="scientific">Roseateles terrae</name>
    <dbReference type="NCBI Taxonomy" id="431060"/>
    <lineage>
        <taxon>Bacteria</taxon>
        <taxon>Pseudomonadati</taxon>
        <taxon>Pseudomonadota</taxon>
        <taxon>Betaproteobacteria</taxon>
        <taxon>Burkholderiales</taxon>
        <taxon>Sphaerotilaceae</taxon>
        <taxon>Roseateles</taxon>
    </lineage>
</organism>
<dbReference type="SUPFAM" id="SSF52242">
    <property type="entry name" value="Cobalamin (vitamin B12)-binding domain"/>
    <property type="match status" value="1"/>
</dbReference>
<evidence type="ECO:0000313" key="8">
    <source>
        <dbReference type="EMBL" id="MBB3196729.1"/>
    </source>
</evidence>
<dbReference type="InterPro" id="IPR006158">
    <property type="entry name" value="Cobalamin-bd"/>
</dbReference>
<dbReference type="SFLD" id="SFLDS00029">
    <property type="entry name" value="Radical_SAM"/>
    <property type="match status" value="1"/>
</dbReference>
<evidence type="ECO:0000256" key="1">
    <source>
        <dbReference type="ARBA" id="ARBA00001966"/>
    </source>
</evidence>
<reference evidence="8 9" key="1">
    <citation type="submission" date="2020-08" db="EMBL/GenBank/DDBJ databases">
        <title>Genomic Encyclopedia of Type Strains, Phase III (KMG-III): the genomes of soil and plant-associated and newly described type strains.</title>
        <authorList>
            <person name="Whitman W."/>
        </authorList>
    </citation>
    <scope>NUCLEOTIDE SEQUENCE [LARGE SCALE GENOMIC DNA]</scope>
    <source>
        <strain evidence="8 9">CECT 7247</strain>
    </source>
</reference>
<dbReference type="PROSITE" id="PS51918">
    <property type="entry name" value="RADICAL_SAM"/>
    <property type="match status" value="1"/>
</dbReference>
<evidence type="ECO:0000313" key="9">
    <source>
        <dbReference type="Proteomes" id="UP000574369"/>
    </source>
</evidence>
<dbReference type="InterPro" id="IPR058240">
    <property type="entry name" value="rSAM_sf"/>
</dbReference>
<dbReference type="SFLD" id="SFLDG01082">
    <property type="entry name" value="B12-binding_domain_containing"/>
    <property type="match status" value="1"/>
</dbReference>
<dbReference type="Proteomes" id="UP000574369">
    <property type="component" value="Unassembled WGS sequence"/>
</dbReference>
<protein>
    <submittedName>
        <fullName evidence="8">Radical SAM superfamily enzyme YgiQ (UPF0313 family)</fullName>
    </submittedName>
</protein>
<dbReference type="InterPro" id="IPR036724">
    <property type="entry name" value="Cobalamin-bd_sf"/>
</dbReference>
<feature type="domain" description="Radical SAM core" evidence="7">
    <location>
        <begin position="418"/>
        <end position="653"/>
    </location>
</feature>
<keyword evidence="5" id="KW-0411">Iron-sulfur</keyword>
<evidence type="ECO:0000259" key="7">
    <source>
        <dbReference type="PROSITE" id="PS51918"/>
    </source>
</evidence>
<accession>A0ABR6GXA3</accession>
<dbReference type="RefSeq" id="WP_246410402.1">
    <property type="nucleotide sequence ID" value="NZ_JACHXO010000008.1"/>
</dbReference>
<dbReference type="Pfam" id="PF04055">
    <property type="entry name" value="Radical_SAM"/>
    <property type="match status" value="1"/>
</dbReference>
<keyword evidence="4" id="KW-0408">Iron</keyword>